<evidence type="ECO:0000259" key="8">
    <source>
        <dbReference type="Pfam" id="PF01052"/>
    </source>
</evidence>
<organism evidence="10 11">
    <name type="scientific">Candidatus Raymondbacteria bacterium RIFOXYD12_FULL_49_13</name>
    <dbReference type="NCBI Taxonomy" id="1817890"/>
    <lineage>
        <taxon>Bacteria</taxon>
        <taxon>Raymondiibacteriota</taxon>
    </lineage>
</organism>
<dbReference type="NCBIfam" id="TIGR02480">
    <property type="entry name" value="fliN"/>
    <property type="match status" value="1"/>
</dbReference>
<evidence type="ECO:0000256" key="3">
    <source>
        <dbReference type="ARBA" id="ARBA00022475"/>
    </source>
</evidence>
<keyword evidence="10" id="KW-0282">Flagellum</keyword>
<name>A0A1F7F2H7_UNCRA</name>
<dbReference type="InterPro" id="IPR001172">
    <property type="entry name" value="FliN_T3SS_HrcQb"/>
</dbReference>
<dbReference type="InterPro" id="IPR036429">
    <property type="entry name" value="SpoA-like_sf"/>
</dbReference>
<dbReference type="SUPFAM" id="SSF101801">
    <property type="entry name" value="Surface presentation of antigens (SPOA)"/>
    <property type="match status" value="1"/>
</dbReference>
<dbReference type="GO" id="GO:0006935">
    <property type="term" value="P:chemotaxis"/>
    <property type="evidence" value="ECO:0007669"/>
    <property type="project" value="UniProtKB-KW"/>
</dbReference>
<dbReference type="AlphaFoldDB" id="A0A1F7F2H7"/>
<comment type="subcellular location">
    <subcellularLocation>
        <location evidence="1">Cell membrane</location>
        <topology evidence="1">Peripheral membrane protein</topology>
        <orientation evidence="1">Cytoplasmic side</orientation>
    </subcellularLocation>
</comment>
<dbReference type="Gene3D" id="2.30.330.10">
    <property type="entry name" value="SpoA-like"/>
    <property type="match status" value="1"/>
</dbReference>
<dbReference type="InterPro" id="IPR012826">
    <property type="entry name" value="FliN"/>
</dbReference>
<evidence type="ECO:0000256" key="7">
    <source>
        <dbReference type="SAM" id="MobiDB-lite"/>
    </source>
</evidence>
<dbReference type="GO" id="GO:0009425">
    <property type="term" value="C:bacterial-type flagellum basal body"/>
    <property type="evidence" value="ECO:0007669"/>
    <property type="project" value="InterPro"/>
</dbReference>
<sequence length="351" mass="37064">MNNDMLSQDDIDNQIPDAGGDGTAAASVAISADALKVPLTVVAEQISTVLITVLGKEIKVTIKSVAPSDAKRLEPFAADAVLIKVDLLQGVNGPVYFVYSKKDVAVLADLMMMGDGSAAYEEDHKDAITELTNQIMGAVVSTFGTQFEEHVAMGSSSIEDFKPSAPVASNSQYAEMIMKIEDVKDATFGMLIPNEVAETLIKLSSKKAAAPAAGAKPEADGTAAAGGFDFGDLGGGSDAMPMQNFSQPTGHHLANDKSSQFTSTGNPQIDMLLDVTLQVAIELGRTNMSIKKILELGPGSIIELDRMAGEPVDLLVNDKVVAKGEVVVVDENFGIRIVKLISPEERLKNLR</sequence>
<comment type="caution">
    <text evidence="10">The sequence shown here is derived from an EMBL/GenBank/DDBJ whole genome shotgun (WGS) entry which is preliminary data.</text>
</comment>
<feature type="domain" description="Flagellar motor switch protein FliN-like C-terminal" evidence="8">
    <location>
        <begin position="271"/>
        <end position="341"/>
    </location>
</feature>
<dbReference type="InterPro" id="IPR001543">
    <property type="entry name" value="FliN-like_C"/>
</dbReference>
<keyword evidence="6" id="KW-0472">Membrane</keyword>
<keyword evidence="10" id="KW-0966">Cell projection</keyword>
<evidence type="ECO:0000313" key="10">
    <source>
        <dbReference type="EMBL" id="OGK00762.1"/>
    </source>
</evidence>
<dbReference type="PANTHER" id="PTHR43484:SF1">
    <property type="entry name" value="FLAGELLAR MOTOR SWITCH PROTEIN FLIN"/>
    <property type="match status" value="1"/>
</dbReference>
<dbReference type="InterPro" id="IPR028976">
    <property type="entry name" value="CheC-like_sf"/>
</dbReference>
<dbReference type="Pfam" id="PF01052">
    <property type="entry name" value="FliMN_C"/>
    <property type="match status" value="1"/>
</dbReference>
<evidence type="ECO:0000256" key="2">
    <source>
        <dbReference type="ARBA" id="ARBA00009226"/>
    </source>
</evidence>
<dbReference type="PANTHER" id="PTHR43484">
    <property type="match status" value="1"/>
</dbReference>
<evidence type="ECO:0000313" key="11">
    <source>
        <dbReference type="Proteomes" id="UP000179243"/>
    </source>
</evidence>
<dbReference type="PRINTS" id="PR00956">
    <property type="entry name" value="FLGMOTORFLIN"/>
</dbReference>
<feature type="domain" description="Chemotaxis phosphatase CheX-like" evidence="9">
    <location>
        <begin position="85"/>
        <end position="148"/>
    </location>
</feature>
<reference evidence="10 11" key="1">
    <citation type="journal article" date="2016" name="Nat. Commun.">
        <title>Thousands of microbial genomes shed light on interconnected biogeochemical processes in an aquifer system.</title>
        <authorList>
            <person name="Anantharaman K."/>
            <person name="Brown C.T."/>
            <person name="Hug L.A."/>
            <person name="Sharon I."/>
            <person name="Castelle C.J."/>
            <person name="Probst A.J."/>
            <person name="Thomas B.C."/>
            <person name="Singh A."/>
            <person name="Wilkins M.J."/>
            <person name="Karaoz U."/>
            <person name="Brodie E.L."/>
            <person name="Williams K.H."/>
            <person name="Hubbard S.S."/>
            <person name="Banfield J.F."/>
        </authorList>
    </citation>
    <scope>NUCLEOTIDE SEQUENCE [LARGE SCALE GENOMIC DNA]</scope>
</reference>
<proteinExistence type="inferred from homology"/>
<dbReference type="SUPFAM" id="SSF103039">
    <property type="entry name" value="CheC-like"/>
    <property type="match status" value="1"/>
</dbReference>
<dbReference type="Gene3D" id="3.40.1550.10">
    <property type="entry name" value="CheC-like"/>
    <property type="match status" value="1"/>
</dbReference>
<feature type="region of interest" description="Disordered" evidence="7">
    <location>
        <begin position="239"/>
        <end position="261"/>
    </location>
</feature>
<dbReference type="GO" id="GO:0005886">
    <property type="term" value="C:plasma membrane"/>
    <property type="evidence" value="ECO:0007669"/>
    <property type="project" value="UniProtKB-SubCell"/>
</dbReference>
<dbReference type="GO" id="GO:0003774">
    <property type="term" value="F:cytoskeletal motor activity"/>
    <property type="evidence" value="ECO:0007669"/>
    <property type="project" value="InterPro"/>
</dbReference>
<dbReference type="GO" id="GO:0071973">
    <property type="term" value="P:bacterial-type flagellum-dependent cell motility"/>
    <property type="evidence" value="ECO:0007669"/>
    <property type="project" value="InterPro"/>
</dbReference>
<comment type="similarity">
    <text evidence="2">Belongs to the FliN/MopA/SpaO family.</text>
</comment>
<evidence type="ECO:0000256" key="5">
    <source>
        <dbReference type="ARBA" id="ARBA00022779"/>
    </source>
</evidence>
<accession>A0A1F7F2H7</accession>
<gene>
    <name evidence="10" type="ORF">A2519_14565</name>
</gene>
<dbReference type="InterPro" id="IPR028051">
    <property type="entry name" value="CheX-like_dom"/>
</dbReference>
<keyword evidence="10" id="KW-0969">Cilium</keyword>
<dbReference type="Proteomes" id="UP000179243">
    <property type="component" value="Unassembled WGS sequence"/>
</dbReference>
<dbReference type="EMBL" id="MFYX01000140">
    <property type="protein sequence ID" value="OGK00762.1"/>
    <property type="molecule type" value="Genomic_DNA"/>
</dbReference>
<evidence type="ECO:0000256" key="6">
    <source>
        <dbReference type="ARBA" id="ARBA00023136"/>
    </source>
</evidence>
<evidence type="ECO:0000256" key="1">
    <source>
        <dbReference type="ARBA" id="ARBA00004413"/>
    </source>
</evidence>
<evidence type="ECO:0000259" key="9">
    <source>
        <dbReference type="Pfam" id="PF13690"/>
    </source>
</evidence>
<keyword evidence="3" id="KW-1003">Cell membrane</keyword>
<keyword evidence="4" id="KW-0145">Chemotaxis</keyword>
<protein>
    <submittedName>
        <fullName evidence="10">Flagellar motor switch protein FliN</fullName>
    </submittedName>
</protein>
<keyword evidence="5" id="KW-0283">Flagellar rotation</keyword>
<dbReference type="InterPro" id="IPR051469">
    <property type="entry name" value="FliN/MopA/SpaO"/>
</dbReference>
<evidence type="ECO:0000256" key="4">
    <source>
        <dbReference type="ARBA" id="ARBA00022500"/>
    </source>
</evidence>
<dbReference type="Pfam" id="PF13690">
    <property type="entry name" value="CheX"/>
    <property type="match status" value="1"/>
</dbReference>